<sequence>MEMTRSILKAMKVLNFLCGEAIRHSTYIINRVLTKALKNQTPYECLRNTKPNINHLRVFGCLALAKIESVSLKKLDDHSQMLVHLGIEPGSKAYRLYNPTTRRIIVSEDVVFNEKAGWNWKGAGEEGTGDPGMFRMTWGDVMDDGYGQFIVGDQHHQEDSETEDNTHQEEETYEVVEAGPNNQEVNQPIHQAPLRRTTRQVNLPSYLNDYVLLADIECERLILLINDELINYQEAKEYIEWTNIACLEEIDSINKNKTWSLVDKPIGVNITSLKWIFKIKRNAYGSINKFKSRLVAKGYVQESGIDFDEVFVLVACIKTIRLLVGLAASHGWEIHHLNVKTAFLHSVMKRYMCLNPKDLKRREKSIRFSNFLKNYMV</sequence>
<name>A0ABD1ABH1_CARAN</name>
<evidence type="ECO:0000313" key="6">
    <source>
        <dbReference type="Proteomes" id="UP001558713"/>
    </source>
</evidence>
<dbReference type="EMBL" id="JBANAX010000546">
    <property type="protein sequence ID" value="KAL1204140.1"/>
    <property type="molecule type" value="Genomic_DNA"/>
</dbReference>
<dbReference type="PANTHER" id="PTHR42648:SF25">
    <property type="entry name" value="RNA-DIRECTED DNA POLYMERASE"/>
    <property type="match status" value="1"/>
</dbReference>
<proteinExistence type="predicted"/>
<organism evidence="5 6">
    <name type="scientific">Cardamine amara subsp. amara</name>
    <dbReference type="NCBI Taxonomy" id="228776"/>
    <lineage>
        <taxon>Eukaryota</taxon>
        <taxon>Viridiplantae</taxon>
        <taxon>Streptophyta</taxon>
        <taxon>Embryophyta</taxon>
        <taxon>Tracheophyta</taxon>
        <taxon>Spermatophyta</taxon>
        <taxon>Magnoliopsida</taxon>
        <taxon>eudicotyledons</taxon>
        <taxon>Gunneridae</taxon>
        <taxon>Pentapetalae</taxon>
        <taxon>rosids</taxon>
        <taxon>malvids</taxon>
        <taxon>Brassicales</taxon>
        <taxon>Brassicaceae</taxon>
        <taxon>Cardamineae</taxon>
        <taxon>Cardamine</taxon>
    </lineage>
</organism>
<keyword evidence="2" id="KW-0378">Hydrolase</keyword>
<dbReference type="InterPro" id="IPR057670">
    <property type="entry name" value="SH3_retrovirus"/>
</dbReference>
<dbReference type="AlphaFoldDB" id="A0ABD1ABH1"/>
<dbReference type="GO" id="GO:0046872">
    <property type="term" value="F:metal ion binding"/>
    <property type="evidence" value="ECO:0007669"/>
    <property type="project" value="UniProtKB-KW"/>
</dbReference>
<dbReference type="Pfam" id="PF25597">
    <property type="entry name" value="SH3_retrovirus"/>
    <property type="match status" value="1"/>
</dbReference>
<reference evidence="5 6" key="1">
    <citation type="submission" date="2024-04" db="EMBL/GenBank/DDBJ databases">
        <title>Genome assembly C_amara_ONT_v2.</title>
        <authorList>
            <person name="Yant L."/>
            <person name="Moore C."/>
            <person name="Slenker M."/>
        </authorList>
    </citation>
    <scope>NUCLEOTIDE SEQUENCE [LARGE SCALE GENOMIC DNA]</scope>
    <source>
        <tissue evidence="5">Leaf</tissue>
    </source>
</reference>
<dbReference type="InterPro" id="IPR013103">
    <property type="entry name" value="RVT_2"/>
</dbReference>
<evidence type="ECO:0000259" key="4">
    <source>
        <dbReference type="Pfam" id="PF25597"/>
    </source>
</evidence>
<feature type="domain" description="Retroviral polymerase SH3-like" evidence="4">
    <location>
        <begin position="61"/>
        <end position="122"/>
    </location>
</feature>
<evidence type="ECO:0000259" key="3">
    <source>
        <dbReference type="Pfam" id="PF07727"/>
    </source>
</evidence>
<gene>
    <name evidence="5" type="ORF">V5N11_026637</name>
</gene>
<dbReference type="InterPro" id="IPR039537">
    <property type="entry name" value="Retrotran_Ty1/copia-like"/>
</dbReference>
<keyword evidence="1" id="KW-0479">Metal-binding</keyword>
<comment type="caution">
    <text evidence="5">The sequence shown here is derived from an EMBL/GenBank/DDBJ whole genome shotgun (WGS) entry which is preliminary data.</text>
</comment>
<evidence type="ECO:0000256" key="2">
    <source>
        <dbReference type="ARBA" id="ARBA00022801"/>
    </source>
</evidence>
<keyword evidence="6" id="KW-1185">Reference proteome</keyword>
<feature type="domain" description="Reverse transcriptase Ty1/copia-type" evidence="3">
    <location>
        <begin position="256"/>
        <end position="350"/>
    </location>
</feature>
<dbReference type="Pfam" id="PF07727">
    <property type="entry name" value="RVT_2"/>
    <property type="match status" value="1"/>
</dbReference>
<dbReference type="GO" id="GO:0016787">
    <property type="term" value="F:hydrolase activity"/>
    <property type="evidence" value="ECO:0007669"/>
    <property type="project" value="UniProtKB-KW"/>
</dbReference>
<accession>A0ABD1ABH1</accession>
<evidence type="ECO:0000313" key="5">
    <source>
        <dbReference type="EMBL" id="KAL1204140.1"/>
    </source>
</evidence>
<dbReference type="Proteomes" id="UP001558713">
    <property type="component" value="Unassembled WGS sequence"/>
</dbReference>
<protein>
    <submittedName>
        <fullName evidence="5">Retrovirus-related Pol polyprotein from transposon TNT 1-94</fullName>
    </submittedName>
</protein>
<evidence type="ECO:0000256" key="1">
    <source>
        <dbReference type="ARBA" id="ARBA00022723"/>
    </source>
</evidence>
<dbReference type="PANTHER" id="PTHR42648">
    <property type="entry name" value="TRANSPOSASE, PUTATIVE-RELATED"/>
    <property type="match status" value="1"/>
</dbReference>